<dbReference type="InterPro" id="IPR006058">
    <property type="entry name" value="2Fe2S_fd_BS"/>
</dbReference>
<dbReference type="PROSITE" id="PS00197">
    <property type="entry name" value="2FE2S_FER_1"/>
    <property type="match status" value="1"/>
</dbReference>
<name>A0A3G2R5J4_9FIRM</name>
<dbReference type="SUPFAM" id="SSF52343">
    <property type="entry name" value="Ferredoxin reductase-like, C-terminal NADP-linked domain"/>
    <property type="match status" value="1"/>
</dbReference>
<protein>
    <submittedName>
        <fullName evidence="1">Sulfide/dihydroorotate dehydrogenase-like FAD/NAD-binding protein</fullName>
    </submittedName>
</protein>
<dbReference type="Gene3D" id="2.40.30.10">
    <property type="entry name" value="Translation factors"/>
    <property type="match status" value="1"/>
</dbReference>
<dbReference type="PANTHER" id="PTHR43513:SF3">
    <property type="entry name" value="DIHYDROOROTATE DEHYDROGENASE B (NAD(+)), ELECTRON TRANSFER SUBUNIT-RELATED"/>
    <property type="match status" value="1"/>
</dbReference>
<organism evidence="1 2">
    <name type="scientific">Biomaibacter acetigenes</name>
    <dbReference type="NCBI Taxonomy" id="2316383"/>
    <lineage>
        <taxon>Bacteria</taxon>
        <taxon>Bacillati</taxon>
        <taxon>Bacillota</taxon>
        <taxon>Clostridia</taxon>
        <taxon>Thermosediminibacterales</taxon>
        <taxon>Tepidanaerobacteraceae</taxon>
        <taxon>Biomaibacter</taxon>
    </lineage>
</organism>
<dbReference type="KEGG" id="bacg:D2962_08510"/>
<reference evidence="1 2" key="1">
    <citation type="submission" date="2018-10" db="EMBL/GenBank/DDBJ databases">
        <authorList>
            <person name="Zhang X."/>
        </authorList>
    </citation>
    <scope>NUCLEOTIDE SEQUENCE [LARGE SCALE GENOMIC DNA]</scope>
    <source>
        <strain evidence="1 2">SK-G1</strain>
    </source>
</reference>
<accession>A0A3G2R5J4</accession>
<evidence type="ECO:0000313" key="1">
    <source>
        <dbReference type="EMBL" id="AYO30659.1"/>
    </source>
</evidence>
<dbReference type="RefSeq" id="WP_122014741.1">
    <property type="nucleotide sequence ID" value="NZ_CP033169.1"/>
</dbReference>
<dbReference type="PANTHER" id="PTHR43513">
    <property type="entry name" value="DIHYDROOROTATE DEHYDROGENASE B (NAD(+)), ELECTRON TRANSFER SUBUNIT"/>
    <property type="match status" value="1"/>
</dbReference>
<gene>
    <name evidence="1" type="ORF">D2962_08510</name>
</gene>
<dbReference type="Proteomes" id="UP000280960">
    <property type="component" value="Chromosome"/>
</dbReference>
<dbReference type="InterPro" id="IPR050353">
    <property type="entry name" value="PyrK_electron_transfer"/>
</dbReference>
<dbReference type="NCBIfam" id="NF004470">
    <property type="entry name" value="PRK05802.1"/>
    <property type="match status" value="1"/>
</dbReference>
<dbReference type="GO" id="GO:0051537">
    <property type="term" value="F:2 iron, 2 sulfur cluster binding"/>
    <property type="evidence" value="ECO:0007669"/>
    <property type="project" value="InterPro"/>
</dbReference>
<proteinExistence type="predicted"/>
<dbReference type="AlphaFoldDB" id="A0A3G2R5J4"/>
<dbReference type="InterPro" id="IPR017938">
    <property type="entry name" value="Riboflavin_synthase-like_b-brl"/>
</dbReference>
<dbReference type="EMBL" id="CP033169">
    <property type="protein sequence ID" value="AYO30659.1"/>
    <property type="molecule type" value="Genomic_DNA"/>
</dbReference>
<dbReference type="InterPro" id="IPR039261">
    <property type="entry name" value="FNR_nucleotide-bd"/>
</dbReference>
<keyword evidence="2" id="KW-1185">Reference proteome</keyword>
<evidence type="ECO:0000313" key="2">
    <source>
        <dbReference type="Proteomes" id="UP000280960"/>
    </source>
</evidence>
<dbReference type="CDD" id="cd06192">
    <property type="entry name" value="DHOD_e_trans_like"/>
    <property type="match status" value="1"/>
</dbReference>
<dbReference type="SUPFAM" id="SSF63380">
    <property type="entry name" value="Riboflavin synthase domain-like"/>
    <property type="match status" value="1"/>
</dbReference>
<sequence length="316" mass="35499">MTLNYYCIDAGSQYCPCHLAKTDNCLICSMLQGKDTCDCRWQGICVYQEYIWAGGKIEERKLLSVPVIEKNFVTDKLVTIKIFIPSASLVRDYNQPGAFAFLRPENSLEYYDVPLCVMDVDESKKIINFAVNIVGPKSKAIARSENKVLIRGPYWNGLFGLKHIKSSYNKHWLIIGRGIGQASIIPVVKNLLRGNNKITVLLDCGNIKVNLAEDELKKLGITPQEFDLNTTFHKMRLREIIEKDGVDFVYSGGSDVQHKFIQNVLNKLSFSIPLIISNNHQLCCGEGVCGSCETLIDGELIHFCKIQLRSEQVLGG</sequence>